<dbReference type="OrthoDB" id="9791032at2"/>
<evidence type="ECO:0000259" key="5">
    <source>
        <dbReference type="Pfam" id="PF18025"/>
    </source>
</evidence>
<sequence length="335" mass="39324">MAHKPIKKVYFCDGALQGKIPKILSKHYELIYTQKDPDYVFYSVMGEEHINYKGIRIFSCGENVRADFNFCDYAIGFDYMQFEDRYLRYPLYLHNEEEMAKASNKHRNINAKTLKSKTRFCTFVVSNGKADEKRAQFFTFLSKYKKVHSGGAYQNNIGKRVKDKLAFLQEGKFNIAFENSSTNGYTTEKLIQALGAQTIPIYWGDTQVSKPLESNGGGINPRAFINCHNYESFEEILKVIQYLDENEQAYLDMLSQPSFLDDTHEVYFDNKLESFLLNIFNQPIELAYRRGFGQWRCNLEKRYCKFQKTRKISNTIANSFKKVFKPFKLCYQWLK</sequence>
<evidence type="ECO:0000313" key="7">
    <source>
        <dbReference type="Proteomes" id="UP000256599"/>
    </source>
</evidence>
<organism evidence="6 7">
    <name type="scientific">Helicobacter marmotae</name>
    <dbReference type="NCBI Taxonomy" id="152490"/>
    <lineage>
        <taxon>Bacteria</taxon>
        <taxon>Pseudomonadati</taxon>
        <taxon>Campylobacterota</taxon>
        <taxon>Epsilonproteobacteria</taxon>
        <taxon>Campylobacterales</taxon>
        <taxon>Helicobacteraceae</taxon>
        <taxon>Helicobacter</taxon>
    </lineage>
</organism>
<dbReference type="SUPFAM" id="SSF53756">
    <property type="entry name" value="UDP-Glycosyltransferase/glycogen phosphorylase"/>
    <property type="match status" value="1"/>
</dbReference>
<accession>A0A3D8I4J9</accession>
<proteinExistence type="inferred from homology"/>
<dbReference type="Pfam" id="PF18025">
    <property type="entry name" value="FucT_N"/>
    <property type="match status" value="1"/>
</dbReference>
<feature type="domain" description="Fucosyltransferase C-terminal" evidence="4">
    <location>
        <begin position="115"/>
        <end position="252"/>
    </location>
</feature>
<keyword evidence="2" id="KW-0328">Glycosyltransferase</keyword>
<protein>
    <submittedName>
        <fullName evidence="6">Alpha-1,3-fucosyl transferase</fullName>
    </submittedName>
</protein>
<dbReference type="GO" id="GO:0008417">
    <property type="term" value="F:fucosyltransferase activity"/>
    <property type="evidence" value="ECO:0007669"/>
    <property type="project" value="InterPro"/>
</dbReference>
<dbReference type="PANTHER" id="PTHR11929:SF194">
    <property type="entry name" value="ALPHA-(1,3)-FUCOSYLTRANSFERASE 10"/>
    <property type="match status" value="1"/>
</dbReference>
<dbReference type="GO" id="GO:0016020">
    <property type="term" value="C:membrane"/>
    <property type="evidence" value="ECO:0007669"/>
    <property type="project" value="InterPro"/>
</dbReference>
<dbReference type="Pfam" id="PF00852">
    <property type="entry name" value="Glyco_transf_10"/>
    <property type="match status" value="1"/>
</dbReference>
<feature type="domain" description="Alpha-(1,3)-fucosyltransferase FucT N-terminal" evidence="5">
    <location>
        <begin position="11"/>
        <end position="93"/>
    </location>
</feature>
<evidence type="ECO:0000313" key="6">
    <source>
        <dbReference type="EMBL" id="RDU59925.1"/>
    </source>
</evidence>
<dbReference type="InterPro" id="IPR041058">
    <property type="entry name" value="FucT_N"/>
</dbReference>
<dbReference type="InterPro" id="IPR001503">
    <property type="entry name" value="Glyco_trans_10"/>
</dbReference>
<keyword evidence="7" id="KW-1185">Reference proteome</keyword>
<comment type="similarity">
    <text evidence="1">Belongs to the glycosyltransferase 10 family.</text>
</comment>
<dbReference type="Gene3D" id="3.40.50.11660">
    <property type="entry name" value="Glycosyl transferase family 10, C-terminal domain"/>
    <property type="match status" value="1"/>
</dbReference>
<comment type="caution">
    <text evidence="6">The sequence shown here is derived from an EMBL/GenBank/DDBJ whole genome shotgun (WGS) entry which is preliminary data.</text>
</comment>
<evidence type="ECO:0000256" key="2">
    <source>
        <dbReference type="ARBA" id="ARBA00022676"/>
    </source>
</evidence>
<dbReference type="Proteomes" id="UP000256599">
    <property type="component" value="Unassembled WGS sequence"/>
</dbReference>
<evidence type="ECO:0000256" key="1">
    <source>
        <dbReference type="ARBA" id="ARBA00008919"/>
    </source>
</evidence>
<dbReference type="EMBL" id="NXLR01000007">
    <property type="protein sequence ID" value="RDU59925.1"/>
    <property type="molecule type" value="Genomic_DNA"/>
</dbReference>
<evidence type="ECO:0000256" key="3">
    <source>
        <dbReference type="ARBA" id="ARBA00022679"/>
    </source>
</evidence>
<dbReference type="InterPro" id="IPR038577">
    <property type="entry name" value="GT10-like_C_sf"/>
</dbReference>
<gene>
    <name evidence="6" type="ORF">CQA63_04915</name>
</gene>
<reference evidence="6 7" key="1">
    <citation type="submission" date="2018-04" db="EMBL/GenBank/DDBJ databases">
        <title>Novel Campyloabacter and Helicobacter Species and Strains.</title>
        <authorList>
            <person name="Mannion A.J."/>
            <person name="Shen Z."/>
            <person name="Fox J.G."/>
        </authorList>
    </citation>
    <scope>NUCLEOTIDE SEQUENCE [LARGE SCALE GENOMIC DNA]</scope>
    <source>
        <strain evidence="6 7">MIT 98-6070</strain>
    </source>
</reference>
<keyword evidence="3 6" id="KW-0808">Transferase</keyword>
<dbReference type="AlphaFoldDB" id="A0A3D8I4J9"/>
<evidence type="ECO:0000259" key="4">
    <source>
        <dbReference type="Pfam" id="PF00852"/>
    </source>
</evidence>
<dbReference type="RefSeq" id="WP_104700720.1">
    <property type="nucleotide sequence ID" value="NZ_FZPP01000049.1"/>
</dbReference>
<dbReference type="InterPro" id="IPR055270">
    <property type="entry name" value="Glyco_tran_10_C"/>
</dbReference>
<name>A0A3D8I4J9_9HELI</name>
<dbReference type="PANTHER" id="PTHR11929">
    <property type="entry name" value="ALPHA- 1,3 -FUCOSYLTRANSFERASE"/>
    <property type="match status" value="1"/>
</dbReference>